<dbReference type="RefSeq" id="WP_338251528.1">
    <property type="nucleotide sequence ID" value="NZ_AP028907.1"/>
</dbReference>
<keyword evidence="7" id="KW-1185">Reference proteome</keyword>
<dbReference type="EMBL" id="AP028907">
    <property type="protein sequence ID" value="BES80899.1"/>
    <property type="molecule type" value="Genomic_DNA"/>
</dbReference>
<dbReference type="PANTHER" id="PTHR43334">
    <property type="entry name" value="ACETATE--COA LIGASE [ADP-FORMING]"/>
    <property type="match status" value="1"/>
</dbReference>
<evidence type="ECO:0000313" key="7">
    <source>
        <dbReference type="Proteomes" id="UP001341135"/>
    </source>
</evidence>
<dbReference type="InterPro" id="IPR011761">
    <property type="entry name" value="ATP-grasp"/>
</dbReference>
<keyword evidence="3 4" id="KW-0067">ATP-binding</keyword>
<evidence type="ECO:0000256" key="2">
    <source>
        <dbReference type="ARBA" id="ARBA00022741"/>
    </source>
</evidence>
<dbReference type="SUPFAM" id="SSF56059">
    <property type="entry name" value="Glutathione synthetase ATP-binding domain-like"/>
    <property type="match status" value="1"/>
</dbReference>
<dbReference type="Pfam" id="PF13549">
    <property type="entry name" value="ATP-grasp_5"/>
    <property type="match status" value="1"/>
</dbReference>
<keyword evidence="1 6" id="KW-0436">Ligase</keyword>
<dbReference type="InterPro" id="IPR051538">
    <property type="entry name" value="Acyl-CoA_Synth/Transferase"/>
</dbReference>
<gene>
    <name evidence="6" type="ORF">PABY_04660</name>
</gene>
<proteinExistence type="predicted"/>
<accession>A0ABN6ZKZ1</accession>
<keyword evidence="2 4" id="KW-0547">Nucleotide-binding</keyword>
<dbReference type="PANTHER" id="PTHR43334:SF1">
    <property type="entry name" value="3-HYDROXYPROPIONATE--COA LIGASE [ADP-FORMING]"/>
    <property type="match status" value="1"/>
</dbReference>
<reference evidence="6 7" key="1">
    <citation type="submission" date="2023-09" db="EMBL/GenBank/DDBJ databases">
        <title>Pyrofollis japonicus gen. nov. sp. nov., a novel member of the family Pyrodictiaceae isolated from the Iheya North hydrothermal field.</title>
        <authorList>
            <person name="Miyazaki U."/>
            <person name="Sanari M."/>
            <person name="Tame A."/>
            <person name="Kitajima M."/>
            <person name="Okamoto A."/>
            <person name="Sawayama S."/>
            <person name="Miyazaki J."/>
            <person name="Takai K."/>
            <person name="Nakagawa S."/>
        </authorList>
    </citation>
    <scope>NUCLEOTIDE SEQUENCE [LARGE SCALE GENOMIC DNA]</scope>
    <source>
        <strain evidence="6 7">AV2</strain>
    </source>
</reference>
<protein>
    <submittedName>
        <fullName evidence="6">Acetate--CoA ligase family protein</fullName>
    </submittedName>
</protein>
<organism evidence="6 7">
    <name type="scientific">Pyrodictium abyssi</name>
    <dbReference type="NCBI Taxonomy" id="54256"/>
    <lineage>
        <taxon>Archaea</taxon>
        <taxon>Thermoproteota</taxon>
        <taxon>Thermoprotei</taxon>
        <taxon>Desulfurococcales</taxon>
        <taxon>Pyrodictiaceae</taxon>
        <taxon>Pyrodictium</taxon>
    </lineage>
</organism>
<sequence>MKTSPRGIIEKALAENRAKLLEHEALALVEGYGVPVPGYQLARGPREAAEAAHEIGFPVVLKVVSPDIVHKSDVGGVVVGLDTPEEVEKACTEMLENVKRHVPEARIVGVLVQGMAPRGGLEVVVGGVRDPVFGPAVMFGLGGIFIEVFRDVSFRVSPFARRDAEEMIREVRAYRVLRGVRGQPPRDIEALVDIIMAVQRLMEENPEVKELDLNPVLSYPQGALAVDARVILETRGSQA</sequence>
<name>A0ABN6ZKZ1_9CREN</name>
<feature type="domain" description="ATP-grasp" evidence="5">
    <location>
        <begin position="26"/>
        <end position="62"/>
    </location>
</feature>
<dbReference type="Proteomes" id="UP001341135">
    <property type="component" value="Chromosome"/>
</dbReference>
<evidence type="ECO:0000256" key="1">
    <source>
        <dbReference type="ARBA" id="ARBA00022598"/>
    </source>
</evidence>
<dbReference type="PROSITE" id="PS50975">
    <property type="entry name" value="ATP_GRASP"/>
    <property type="match status" value="1"/>
</dbReference>
<dbReference type="GO" id="GO:0016874">
    <property type="term" value="F:ligase activity"/>
    <property type="evidence" value="ECO:0007669"/>
    <property type="project" value="UniProtKB-KW"/>
</dbReference>
<dbReference type="Gene3D" id="3.30.470.20">
    <property type="entry name" value="ATP-grasp fold, B domain"/>
    <property type="match status" value="1"/>
</dbReference>
<dbReference type="Gene3D" id="3.30.1490.20">
    <property type="entry name" value="ATP-grasp fold, A domain"/>
    <property type="match status" value="1"/>
</dbReference>
<evidence type="ECO:0000256" key="4">
    <source>
        <dbReference type="PROSITE-ProRule" id="PRU00409"/>
    </source>
</evidence>
<evidence type="ECO:0000313" key="6">
    <source>
        <dbReference type="EMBL" id="BES80899.1"/>
    </source>
</evidence>
<evidence type="ECO:0000256" key="3">
    <source>
        <dbReference type="ARBA" id="ARBA00022840"/>
    </source>
</evidence>
<dbReference type="GeneID" id="89288502"/>
<evidence type="ECO:0000259" key="5">
    <source>
        <dbReference type="PROSITE" id="PS50975"/>
    </source>
</evidence>
<dbReference type="InterPro" id="IPR013815">
    <property type="entry name" value="ATP_grasp_subdomain_1"/>
</dbReference>